<protein>
    <submittedName>
        <fullName evidence="2">Uncharacterized protein</fullName>
    </submittedName>
</protein>
<dbReference type="EMBL" id="JAUEPO010000001">
    <property type="protein sequence ID" value="KAK3336142.1"/>
    <property type="molecule type" value="Genomic_DNA"/>
</dbReference>
<dbReference type="AlphaFoldDB" id="A0AAE0J385"/>
<feature type="transmembrane region" description="Helical" evidence="1">
    <location>
        <begin position="42"/>
        <end position="58"/>
    </location>
</feature>
<feature type="transmembrane region" description="Helical" evidence="1">
    <location>
        <begin position="106"/>
        <end position="128"/>
    </location>
</feature>
<keyword evidence="3" id="KW-1185">Reference proteome</keyword>
<keyword evidence="1" id="KW-0812">Transmembrane</keyword>
<accession>A0AAE0J385</accession>
<evidence type="ECO:0000256" key="1">
    <source>
        <dbReference type="SAM" id="Phobius"/>
    </source>
</evidence>
<keyword evidence="1" id="KW-1133">Transmembrane helix</keyword>
<name>A0AAE0J385_9PEZI</name>
<keyword evidence="1" id="KW-0472">Membrane</keyword>
<gene>
    <name evidence="2" type="ORF">B0T19DRAFT_29688</name>
</gene>
<reference evidence="2" key="2">
    <citation type="submission" date="2023-06" db="EMBL/GenBank/DDBJ databases">
        <authorList>
            <consortium name="Lawrence Berkeley National Laboratory"/>
            <person name="Haridas S."/>
            <person name="Hensen N."/>
            <person name="Bonometti L."/>
            <person name="Westerberg I."/>
            <person name="Brannstrom I.O."/>
            <person name="Guillou S."/>
            <person name="Cros-Aarteil S."/>
            <person name="Calhoun S."/>
            <person name="Kuo A."/>
            <person name="Mondo S."/>
            <person name="Pangilinan J."/>
            <person name="Riley R."/>
            <person name="Labutti K."/>
            <person name="Andreopoulos B."/>
            <person name="Lipzen A."/>
            <person name="Chen C."/>
            <person name="Yanf M."/>
            <person name="Daum C."/>
            <person name="Ng V."/>
            <person name="Clum A."/>
            <person name="Steindorff A."/>
            <person name="Ohm R."/>
            <person name="Martin F."/>
            <person name="Silar P."/>
            <person name="Natvig D."/>
            <person name="Lalanne C."/>
            <person name="Gautier V."/>
            <person name="Ament-Velasquez S.L."/>
            <person name="Kruys A."/>
            <person name="Hutchinson M.I."/>
            <person name="Powell A.J."/>
            <person name="Barry K."/>
            <person name="Miller A.N."/>
            <person name="Grigoriev I.V."/>
            <person name="Debuchy R."/>
            <person name="Gladieux P."/>
            <person name="Thoren M.H."/>
            <person name="Johannesson H."/>
        </authorList>
    </citation>
    <scope>NUCLEOTIDE SEQUENCE</scope>
    <source>
        <strain evidence="2">SMH4131-1</strain>
    </source>
</reference>
<evidence type="ECO:0000313" key="2">
    <source>
        <dbReference type="EMBL" id="KAK3336142.1"/>
    </source>
</evidence>
<reference evidence="2" key="1">
    <citation type="journal article" date="2023" name="Mol. Phylogenet. Evol.">
        <title>Genome-scale phylogeny and comparative genomics of the fungal order Sordariales.</title>
        <authorList>
            <person name="Hensen N."/>
            <person name="Bonometti L."/>
            <person name="Westerberg I."/>
            <person name="Brannstrom I.O."/>
            <person name="Guillou S."/>
            <person name="Cros-Aarteil S."/>
            <person name="Calhoun S."/>
            <person name="Haridas S."/>
            <person name="Kuo A."/>
            <person name="Mondo S."/>
            <person name="Pangilinan J."/>
            <person name="Riley R."/>
            <person name="LaButti K."/>
            <person name="Andreopoulos B."/>
            <person name="Lipzen A."/>
            <person name="Chen C."/>
            <person name="Yan M."/>
            <person name="Daum C."/>
            <person name="Ng V."/>
            <person name="Clum A."/>
            <person name="Steindorff A."/>
            <person name="Ohm R.A."/>
            <person name="Martin F."/>
            <person name="Silar P."/>
            <person name="Natvig D.O."/>
            <person name="Lalanne C."/>
            <person name="Gautier V."/>
            <person name="Ament-Velasquez S.L."/>
            <person name="Kruys A."/>
            <person name="Hutchinson M.I."/>
            <person name="Powell A.J."/>
            <person name="Barry K."/>
            <person name="Miller A.N."/>
            <person name="Grigoriev I.V."/>
            <person name="Debuchy R."/>
            <person name="Gladieux P."/>
            <person name="Hiltunen Thoren M."/>
            <person name="Johannesson H."/>
        </authorList>
    </citation>
    <scope>NUCLEOTIDE SEQUENCE</scope>
    <source>
        <strain evidence="2">SMH4131-1</strain>
    </source>
</reference>
<proteinExistence type="predicted"/>
<organism evidence="2 3">
    <name type="scientific">Cercophora scortea</name>
    <dbReference type="NCBI Taxonomy" id="314031"/>
    <lineage>
        <taxon>Eukaryota</taxon>
        <taxon>Fungi</taxon>
        <taxon>Dikarya</taxon>
        <taxon>Ascomycota</taxon>
        <taxon>Pezizomycotina</taxon>
        <taxon>Sordariomycetes</taxon>
        <taxon>Sordariomycetidae</taxon>
        <taxon>Sordariales</taxon>
        <taxon>Lasiosphaeriaceae</taxon>
        <taxon>Cercophora</taxon>
    </lineage>
</organism>
<dbReference type="Proteomes" id="UP001286456">
    <property type="component" value="Unassembled WGS sequence"/>
</dbReference>
<feature type="transmembrane region" description="Helical" evidence="1">
    <location>
        <begin position="65"/>
        <end position="86"/>
    </location>
</feature>
<evidence type="ECO:0000313" key="3">
    <source>
        <dbReference type="Proteomes" id="UP001286456"/>
    </source>
</evidence>
<comment type="caution">
    <text evidence="2">The sequence shown here is derived from an EMBL/GenBank/DDBJ whole genome shotgun (WGS) entry which is preliminary data.</text>
</comment>
<sequence>MSWLVVRTLGCHSLQMGSSQSEEKEEASKIFDSGGIGKAREIFYVTILSLLLWSGLLGRDRGYIFLPIFIGFLALVFIIGELVYLWSSGREDLGPASKQATLYYSLVLGMHISYSFFLLSFCLFLRAFSSFFPSFFSLLGHSKAGK</sequence>